<evidence type="ECO:0000313" key="1">
    <source>
        <dbReference type="EMBL" id="KKO78398.1"/>
    </source>
</evidence>
<keyword evidence="2" id="KW-1185">Reference proteome</keyword>
<accession>A0ACC4U9Q2</accession>
<sequence>MELMHLLSLSEADRTYLARINFLADTFGDEHKELPEGFEEGFDYYLGGWEPSRGGFIAWEGHVPAGGVWLNWGTAERHGFGHVAEGIPELALAVEPRFRGQGVGTLLIDAATDLAREMGAPGISLSVAKDNDRAHRLYLHLGFEPVSERDGHIVLVKRFDNNANAKDMDEATGGLRW</sequence>
<organism evidence="1 2">
    <name type="scientific">Corynebacterium minutissimum</name>
    <dbReference type="NCBI Taxonomy" id="38301"/>
    <lineage>
        <taxon>Bacteria</taxon>
        <taxon>Bacillati</taxon>
        <taxon>Actinomycetota</taxon>
        <taxon>Actinomycetes</taxon>
        <taxon>Mycobacteriales</taxon>
        <taxon>Corynebacteriaceae</taxon>
        <taxon>Corynebacterium</taxon>
    </lineage>
</organism>
<dbReference type="EMBL" id="LAYQ01000018">
    <property type="protein sequence ID" value="KKO78398.1"/>
    <property type="molecule type" value="Genomic_DNA"/>
</dbReference>
<evidence type="ECO:0000313" key="2">
    <source>
        <dbReference type="Proteomes" id="UP000034245"/>
    </source>
</evidence>
<comment type="caution">
    <text evidence="1">The sequence shown here is derived from an EMBL/GenBank/DDBJ whole genome shotgun (WGS) entry which is preliminary data.</text>
</comment>
<dbReference type="Proteomes" id="UP000034245">
    <property type="component" value="Unassembled WGS sequence"/>
</dbReference>
<protein>
    <submittedName>
        <fullName evidence="1">Acetyltransferase</fullName>
    </submittedName>
</protein>
<gene>
    <name evidence="1" type="ORF">WU87_08970</name>
</gene>
<name>A0ACC4U9Q2_9CORY</name>
<reference evidence="1" key="1">
    <citation type="submission" date="2015-04" db="EMBL/GenBank/DDBJ databases">
        <title>Draft Genome Sequences of Three Species of Emerging Human-Pathogenic Corynebacteria.</title>
        <authorList>
            <person name="Pacheco L.G."/>
            <person name="Mattos-Guaraldi A.L."/>
            <person name="Santos C.S."/>
            <person name="Veras A.O."/>
            <person name="Guimaraes L.C."/>
            <person name="Abreu V."/>
            <person name="Pereira F.L."/>
            <person name="Soares S.C."/>
            <person name="Dorella F.A."/>
            <person name="Carvalho A.F."/>
            <person name="Leal C.G."/>
            <person name="Figueiredo H.C."/>
            <person name="Ramos J.N."/>
            <person name="Vieira V."/>
            <person name="Farfour E."/>
            <person name="Guiso N."/>
            <person name="Hirata R.Jr."/>
            <person name="Ramos R.T."/>
            <person name="Azevedo V."/>
            <person name="Silva A."/>
        </authorList>
    </citation>
    <scope>NUCLEOTIDE SEQUENCE</scope>
    <source>
        <strain evidence="1">1941</strain>
    </source>
</reference>
<proteinExistence type="predicted"/>